<keyword evidence="2" id="KW-0575">Peroxidase</keyword>
<sequence>MQERVKNWLGRKHEGVTALIGVETWVGKAVDHTILELIKMRVSQINGCAFCLHMHSADALKAGESVARLVLLSAWEESALYTPRERAALAWAEALTRVADTHAPDAAWEAVRAHFSEDEAIALSIAIGMINTWNRLAIGFRVQHPADKATAAAA</sequence>
<dbReference type="InterPro" id="IPR004675">
    <property type="entry name" value="AhpD_core"/>
</dbReference>
<dbReference type="RefSeq" id="WP_111357864.1">
    <property type="nucleotide sequence ID" value="NZ_NHSK01000079.1"/>
</dbReference>
<reference evidence="2 3" key="1">
    <citation type="submission" date="2017-07" db="EMBL/GenBank/DDBJ databases">
        <title>Draft Genome Sequences of Select Purple Nonsulfur Bacteria.</title>
        <authorList>
            <person name="Lasarre B."/>
            <person name="Mckinlay J.B."/>
        </authorList>
    </citation>
    <scope>NUCLEOTIDE SEQUENCE [LARGE SCALE GENOMIC DNA]</scope>
    <source>
        <strain evidence="2 3">DSM 11907</strain>
    </source>
</reference>
<dbReference type="GO" id="GO:0051920">
    <property type="term" value="F:peroxiredoxin activity"/>
    <property type="evidence" value="ECO:0007669"/>
    <property type="project" value="InterPro"/>
</dbReference>
<dbReference type="InterPro" id="IPR029032">
    <property type="entry name" value="AhpD-like"/>
</dbReference>
<keyword evidence="3" id="KW-1185">Reference proteome</keyword>
<proteinExistence type="predicted"/>
<comment type="caution">
    <text evidence="2">The sequence shown here is derived from an EMBL/GenBank/DDBJ whole genome shotgun (WGS) entry which is preliminary data.</text>
</comment>
<dbReference type="PANTHER" id="PTHR34846">
    <property type="entry name" value="4-CARBOXYMUCONOLACTONE DECARBOXYLASE FAMILY PROTEIN (AFU_ORTHOLOGUE AFUA_6G11590)"/>
    <property type="match status" value="1"/>
</dbReference>
<dbReference type="EMBL" id="NPEU01000155">
    <property type="protein sequence ID" value="RAI37899.1"/>
    <property type="molecule type" value="Genomic_DNA"/>
</dbReference>
<dbReference type="PANTHER" id="PTHR34846:SF10">
    <property type="entry name" value="CYTOPLASMIC PROTEIN"/>
    <property type="match status" value="1"/>
</dbReference>
<keyword evidence="2" id="KW-0560">Oxidoreductase</keyword>
<dbReference type="AlphaFoldDB" id="A0A327KGM8"/>
<dbReference type="Pfam" id="PF02627">
    <property type="entry name" value="CMD"/>
    <property type="match status" value="1"/>
</dbReference>
<protein>
    <submittedName>
        <fullName evidence="2">Alkylhydroperoxidase</fullName>
    </submittedName>
</protein>
<dbReference type="InterPro" id="IPR003779">
    <property type="entry name" value="CMD-like"/>
</dbReference>
<evidence type="ECO:0000313" key="3">
    <source>
        <dbReference type="Proteomes" id="UP000248863"/>
    </source>
</evidence>
<name>A0A327KGM8_9BRAD</name>
<accession>A0A327KGM8</accession>
<feature type="domain" description="Carboxymuconolactone decarboxylase-like" evidence="1">
    <location>
        <begin position="16"/>
        <end position="94"/>
    </location>
</feature>
<evidence type="ECO:0000259" key="1">
    <source>
        <dbReference type="Pfam" id="PF02627"/>
    </source>
</evidence>
<dbReference type="Gene3D" id="1.20.1290.10">
    <property type="entry name" value="AhpD-like"/>
    <property type="match status" value="1"/>
</dbReference>
<dbReference type="NCBIfam" id="TIGR00778">
    <property type="entry name" value="ahpD_dom"/>
    <property type="match status" value="1"/>
</dbReference>
<dbReference type="OrthoDB" id="9801997at2"/>
<dbReference type="Proteomes" id="UP000248863">
    <property type="component" value="Unassembled WGS sequence"/>
</dbReference>
<gene>
    <name evidence="2" type="ORF">CH338_14520</name>
</gene>
<organism evidence="2 3">
    <name type="scientific">Rhodoplanes elegans</name>
    <dbReference type="NCBI Taxonomy" id="29408"/>
    <lineage>
        <taxon>Bacteria</taxon>
        <taxon>Pseudomonadati</taxon>
        <taxon>Pseudomonadota</taxon>
        <taxon>Alphaproteobacteria</taxon>
        <taxon>Hyphomicrobiales</taxon>
        <taxon>Nitrobacteraceae</taxon>
        <taxon>Rhodoplanes</taxon>
    </lineage>
</organism>
<dbReference type="SUPFAM" id="SSF69118">
    <property type="entry name" value="AhpD-like"/>
    <property type="match status" value="1"/>
</dbReference>
<evidence type="ECO:0000313" key="2">
    <source>
        <dbReference type="EMBL" id="RAI37899.1"/>
    </source>
</evidence>